<dbReference type="KEGG" id="cti:pRALTA_0470"/>
<dbReference type="Proteomes" id="UP000001692">
    <property type="component" value="Plasmid pRALTA"/>
</dbReference>
<organism evidence="1 2">
    <name type="scientific">Cupriavidus taiwanensis (strain DSM 17343 / BCRC 17206 / CCUG 44338 / CIP 107171 / LMG 19424 / R1)</name>
    <name type="common">Ralstonia taiwanensis (strain LMG 19424)</name>
    <dbReference type="NCBI Taxonomy" id="977880"/>
    <lineage>
        <taxon>Bacteria</taxon>
        <taxon>Pseudomonadati</taxon>
        <taxon>Pseudomonadota</taxon>
        <taxon>Betaproteobacteria</taxon>
        <taxon>Burkholderiales</taxon>
        <taxon>Burkholderiaceae</taxon>
        <taxon>Cupriavidus</taxon>
    </lineage>
</organism>
<dbReference type="AlphaFoldDB" id="B2AJ62"/>
<accession>B2AJ62</accession>
<dbReference type="EMBL" id="CU633751">
    <property type="protein sequence ID" value="CAP64112.1"/>
    <property type="molecule type" value="Genomic_DNA"/>
</dbReference>
<geneLocation type="plasmid" evidence="1 2">
    <name>pRALTA</name>
</geneLocation>
<name>B2AJ62_CUPTR</name>
<evidence type="ECO:0000313" key="1">
    <source>
        <dbReference type="EMBL" id="CAP64112.1"/>
    </source>
</evidence>
<sequence length="128" mass="14890">MMSWISGRRAKVGILMGFHPAELLEVWVFGDFRFSRLSSDEPRYNALQLHIQCGVSFNTEWVRNWCDWFGAQFPRRANAGRVAPGSAWHLDERMSGRNSDPLFPQNSALVKGFRRILHRHGRKLQLHL</sequence>
<proteinExistence type="predicted"/>
<keyword evidence="2" id="KW-1185">Reference proteome</keyword>
<reference evidence="1 2" key="1">
    <citation type="journal article" date="2008" name="Genome Res.">
        <title>Genome sequence of the beta-rhizobium Cupriavidus taiwanensis and comparative genomics of rhizobia.</title>
        <authorList>
            <person name="Amadou C."/>
            <person name="Pascal G."/>
            <person name="Mangenot S."/>
            <person name="Glew M."/>
            <person name="Bontemps C."/>
            <person name="Capela D."/>
            <person name="Carrere S."/>
            <person name="Cruveiller S."/>
            <person name="Dossat C."/>
            <person name="Lajus A."/>
            <person name="Marchetti M."/>
            <person name="Poinsot V."/>
            <person name="Rouy Z."/>
            <person name="Servin B."/>
            <person name="Saad M."/>
            <person name="Schenowitz C."/>
            <person name="Barbe V."/>
            <person name="Batut J."/>
            <person name="Medigue C."/>
            <person name="Masson-Boivin C."/>
        </authorList>
    </citation>
    <scope>NUCLEOTIDE SEQUENCE [LARGE SCALE GENOMIC DNA]</scope>
    <source>
        <strain evidence="2">DSM 17343 / BCRC 17206 / CCUG 44338 / CIP 107171 / LMG 19424 / R1</strain>
    </source>
</reference>
<gene>
    <name evidence="1" type="ordered locus">pRALTA_0470</name>
</gene>
<evidence type="ECO:0000313" key="2">
    <source>
        <dbReference type="Proteomes" id="UP000001692"/>
    </source>
</evidence>
<dbReference type="HOGENOM" id="CLU_1955934_0_0_4"/>
<keyword evidence="1" id="KW-0614">Plasmid</keyword>
<protein>
    <submittedName>
        <fullName evidence="1">Transposase, IS6 family</fullName>
    </submittedName>
</protein>